<evidence type="ECO:0000256" key="1">
    <source>
        <dbReference type="SAM" id="SignalP"/>
    </source>
</evidence>
<dbReference type="RefSeq" id="WP_138224058.1">
    <property type="nucleotide sequence ID" value="NZ_CP040396.1"/>
</dbReference>
<sequence length="478" mass="51672">MKKRSWLSKACLAVVLVLTAGMTPAPASAAAGDPATFQGIGTTSYGGKVYFENKVTAGNKKLVSPGESLSSIQAKLDGGGIIQFAAGTYNLGTMKINKSNTRVEVNQGAVFNMSSNILFDIRPATVDAPRIQNIELSSIGPGRFTINTKGNKGGDKRPVRLTNVKNFAVSGIHINGNYEGQPFVVLVPYQDGSPGRLLVNGEQVYNPIFGLVPTQGVVQDVSATKIHGGYATVQLFAGDNVLLRNIDGENGVTVRLEPGSGKDTDNISMSGPNLGAIRNVELVNVHNKNGFAAVYLKAHAKVNRDITLTNITATDSAFAIHSDVSEFHADDKVTVTYNGQTYDVHRDRGRFENVKLKGNIKLTKQSPNKLAWFAISDLFYIDYNKREGNGDYSDYAVSICGTKRITSPVVPVLMLSHEYRSDTTFSVERGTYTLDYSNANIQSVGFSHSLATNGGVLYREDARNKNNQPLTDAQIKDY</sequence>
<dbReference type="SMR" id="A0A4P8XF09"/>
<dbReference type="EMBL" id="CP040396">
    <property type="protein sequence ID" value="QCT00926.1"/>
    <property type="molecule type" value="Genomic_DNA"/>
</dbReference>
<dbReference type="SUPFAM" id="SSF51126">
    <property type="entry name" value="Pectin lyase-like"/>
    <property type="match status" value="1"/>
</dbReference>
<dbReference type="Proteomes" id="UP000300879">
    <property type="component" value="Chromosome"/>
</dbReference>
<organism evidence="2 3">
    <name type="scientific">Paenibacillus algicola</name>
    <dbReference type="NCBI Taxonomy" id="2565926"/>
    <lineage>
        <taxon>Bacteria</taxon>
        <taxon>Bacillati</taxon>
        <taxon>Bacillota</taxon>
        <taxon>Bacilli</taxon>
        <taxon>Bacillales</taxon>
        <taxon>Paenibacillaceae</taxon>
        <taxon>Paenibacillus</taxon>
    </lineage>
</organism>
<feature type="chain" id="PRO_5020345352" evidence="1">
    <location>
        <begin position="30"/>
        <end position="478"/>
    </location>
</feature>
<proteinExistence type="predicted"/>
<name>A0A4P8XF09_9BACL</name>
<evidence type="ECO:0000313" key="3">
    <source>
        <dbReference type="Proteomes" id="UP000300879"/>
    </source>
</evidence>
<dbReference type="Gene3D" id="2.160.20.10">
    <property type="entry name" value="Single-stranded right-handed beta-helix, Pectin lyase-like"/>
    <property type="match status" value="1"/>
</dbReference>
<feature type="signal peptide" evidence="1">
    <location>
        <begin position="1"/>
        <end position="29"/>
    </location>
</feature>
<dbReference type="InterPro" id="IPR011050">
    <property type="entry name" value="Pectin_lyase_fold/virulence"/>
</dbReference>
<accession>A0A4P8XF09</accession>
<dbReference type="AlphaFoldDB" id="A0A4P8XF09"/>
<protein>
    <submittedName>
        <fullName evidence="2">Iota-carrageenase</fullName>
    </submittedName>
</protein>
<gene>
    <name evidence="2" type="ORF">E6C60_0200</name>
</gene>
<dbReference type="InterPro" id="IPR012334">
    <property type="entry name" value="Pectin_lyas_fold"/>
</dbReference>
<dbReference type="OrthoDB" id="9795222at2"/>
<keyword evidence="1" id="KW-0732">Signal</keyword>
<evidence type="ECO:0000313" key="2">
    <source>
        <dbReference type="EMBL" id="QCT00926.1"/>
    </source>
</evidence>
<reference evidence="2 3" key="1">
    <citation type="submission" date="2019-05" db="EMBL/GenBank/DDBJ databases">
        <authorList>
            <person name="Chen C."/>
        </authorList>
    </citation>
    <scope>NUCLEOTIDE SEQUENCE [LARGE SCALE GENOMIC DNA]</scope>
    <source>
        <strain evidence="2 3">HB172198</strain>
    </source>
</reference>
<dbReference type="KEGG" id="palo:E6C60_0200"/>
<keyword evidence="3" id="KW-1185">Reference proteome</keyword>